<dbReference type="PRINTS" id="PR00742">
    <property type="entry name" value="GLHYDRLASE35"/>
</dbReference>
<dbReference type="Pfam" id="PF13364">
    <property type="entry name" value="BetaGal_ABD2"/>
    <property type="match status" value="2"/>
</dbReference>
<evidence type="ECO:0000256" key="3">
    <source>
        <dbReference type="ARBA" id="ARBA00012756"/>
    </source>
</evidence>
<dbReference type="SUPFAM" id="SSF49785">
    <property type="entry name" value="Galactose-binding domain-like"/>
    <property type="match status" value="2"/>
</dbReference>
<dbReference type="SUPFAM" id="SSF51011">
    <property type="entry name" value="Glycosyl hydrolase domain"/>
    <property type="match status" value="1"/>
</dbReference>
<dbReference type="Gene3D" id="2.60.390.10">
    <property type="entry name" value="Beta-galactosidase, domain 3"/>
    <property type="match status" value="1"/>
</dbReference>
<keyword evidence="6" id="KW-0325">Glycoprotein</keyword>
<dbReference type="InterPro" id="IPR019801">
    <property type="entry name" value="Glyco_hydro_35_CS"/>
</dbReference>
<keyword evidence="13" id="KW-1185">Reference proteome</keyword>
<dbReference type="FunFam" id="3.20.20.80:FF:000040">
    <property type="entry name" value="Beta-galactosidase A"/>
    <property type="match status" value="1"/>
</dbReference>
<protein>
    <recommendedName>
        <fullName evidence="3 8">Beta-galactosidase</fullName>
        <ecNumber evidence="3 8">3.2.1.23</ecNumber>
    </recommendedName>
</protein>
<dbReference type="SMART" id="SM01029">
    <property type="entry name" value="BetaGal_dom2"/>
    <property type="match status" value="1"/>
</dbReference>
<feature type="signal peptide" evidence="10">
    <location>
        <begin position="1"/>
        <end position="18"/>
    </location>
</feature>
<organism evidence="12 13">
    <name type="scientific">Zopfia rhizophila CBS 207.26</name>
    <dbReference type="NCBI Taxonomy" id="1314779"/>
    <lineage>
        <taxon>Eukaryota</taxon>
        <taxon>Fungi</taxon>
        <taxon>Dikarya</taxon>
        <taxon>Ascomycota</taxon>
        <taxon>Pezizomycotina</taxon>
        <taxon>Dothideomycetes</taxon>
        <taxon>Dothideomycetes incertae sedis</taxon>
        <taxon>Zopfiaceae</taxon>
        <taxon>Zopfia</taxon>
    </lineage>
</organism>
<dbReference type="OrthoDB" id="1657402at2759"/>
<dbReference type="InterPro" id="IPR037110">
    <property type="entry name" value="Betagal_dom2_sf"/>
</dbReference>
<dbReference type="Pfam" id="PF10435">
    <property type="entry name" value="BetaGal_dom2"/>
    <property type="match status" value="1"/>
</dbReference>
<evidence type="ECO:0000313" key="12">
    <source>
        <dbReference type="EMBL" id="KAF2186130.1"/>
    </source>
</evidence>
<feature type="domain" description="Beta-galactosidase" evidence="11">
    <location>
        <begin position="398"/>
        <end position="587"/>
    </location>
</feature>
<dbReference type="PANTHER" id="PTHR23421">
    <property type="entry name" value="BETA-GALACTOSIDASE RELATED"/>
    <property type="match status" value="1"/>
</dbReference>
<dbReference type="InterPro" id="IPR036833">
    <property type="entry name" value="BetaGal_dom3_sf"/>
</dbReference>
<dbReference type="Pfam" id="PF13363">
    <property type="entry name" value="BetaGal_dom3"/>
    <property type="match status" value="1"/>
</dbReference>
<comment type="similarity">
    <text evidence="2 9">Belongs to the glycosyl hydrolase 35 family.</text>
</comment>
<dbReference type="EMBL" id="ML994631">
    <property type="protein sequence ID" value="KAF2186130.1"/>
    <property type="molecule type" value="Genomic_DNA"/>
</dbReference>
<gene>
    <name evidence="12" type="ORF">K469DRAFT_574663</name>
</gene>
<dbReference type="PROSITE" id="PS01182">
    <property type="entry name" value="GLYCOSYL_HYDROL_F35"/>
    <property type="match status" value="1"/>
</dbReference>
<dbReference type="SUPFAM" id="SSF51445">
    <property type="entry name" value="(Trans)glycosidases"/>
    <property type="match status" value="1"/>
</dbReference>
<dbReference type="InterPro" id="IPR008979">
    <property type="entry name" value="Galactose-bd-like_sf"/>
</dbReference>
<dbReference type="AlphaFoldDB" id="A0A6A6E7I5"/>
<keyword evidence="4 10" id="KW-0732">Signal</keyword>
<dbReference type="InterPro" id="IPR025972">
    <property type="entry name" value="BetaGal_dom3"/>
</dbReference>
<evidence type="ECO:0000313" key="13">
    <source>
        <dbReference type="Proteomes" id="UP000800200"/>
    </source>
</evidence>
<keyword evidence="7 8" id="KW-0326">Glycosidase</keyword>
<dbReference type="Gene3D" id="2.102.20.10">
    <property type="entry name" value="Beta-galactosidase, domain 2"/>
    <property type="match status" value="1"/>
</dbReference>
<comment type="catalytic activity">
    <reaction evidence="1 8">
        <text>Hydrolysis of terminal non-reducing beta-D-galactose residues in beta-D-galactosides.</text>
        <dbReference type="EC" id="3.2.1.23"/>
    </reaction>
</comment>
<evidence type="ECO:0000256" key="10">
    <source>
        <dbReference type="SAM" id="SignalP"/>
    </source>
</evidence>
<sequence length="1023" mass="112361">MRLLSLVALAASVHSLAALPSSTPSGLKLSVPSEPAKRALLQDLVTWDENSLFIKGERVMIYSGEFHPFRLPSPSLWLDIFQKIRAAGFNTISYYNMWALNEQTRGEFRAEGVFDMVPFYEAALKAGIYLIARPGPYIHAESSGGGLPGWVARIPAQIRSADPLFLNASNVYLAGVGAAIAKYQITNGGPIILTQIENEYSNCNDGTGGCLEAGWMQHIEDGLRKAGMVIPTISNDGSPRGRWVTSGGYKIDIYGHDWYPMGIDCSNPDEWYNGKNKNLPTNFAALHQQHSPLTPYSILEYQSGSPSNWGGPSYDQCAAFLNHEYARVFNKNNYGAGVRIYNLYMTVGGTNWGGISYSEGFTSYDYGAIVKEDRSISREKYSEIKLEAQVLKVSPSYPVANPVINYTIGQHSPSKDVAITPLLANDTLGDSKTNYFVVRHANFSVKYSTSYTLVLPSTAGNLAIPQLSSGGLTLPGRDSKVHVTDYKVAGINILYSTAEIFTWKKFLQRTVLLVYGGPDELHEIAVNTASTVNHPKLVEGKDVKIQELKGSNSNAWVVQFISTPQRKVVQVGDLWIYLLDRNSAYNYWVPDLGEDPYGTSIMNPDSVIVKAGYLVRNISVSGNRLHIDADFNSTTNVEIIGAPTTVSELYINGAVVAHTVNALDNWEAHYVYSEPDFRLPDLTTLDWSTLDSLPEISPQYNDSLWRTANITSSSYPEEQVVPVSLYAGDYGYHVGAILYRASFNATRSEDSTFTLTARGGRAFAVSIWANGTFIGSYNGSGAIKAIHETAFTIPAGVLTVGKNVTLTIVLDHMGLEHNIPGASTGKIPRGIVAYDLQGVKMADITWRLTGNLGGEQYYDKWRGPLNEGGLFAERKGYTAPFPPLAEAGFVSGSPFNSTGGPGVWYHTAKFNLDLPSEKWDIPLQFVFENQTETLGHYRSLLYINGWQFGRYVSNIGPQSTFPVPEGILNYNGENWIGLTVWALNKEGAKVPSVKLQASTPLYTGRQPVTLVDSPSYKKRDGSY</sequence>
<dbReference type="SUPFAM" id="SSF117100">
    <property type="entry name" value="Beta-galactosidase LacA, domain 3"/>
    <property type="match status" value="1"/>
</dbReference>
<dbReference type="Gene3D" id="2.60.120.260">
    <property type="entry name" value="Galactose-binding domain-like"/>
    <property type="match status" value="2"/>
</dbReference>
<dbReference type="GO" id="GO:0004565">
    <property type="term" value="F:beta-galactosidase activity"/>
    <property type="evidence" value="ECO:0007669"/>
    <property type="project" value="UniProtKB-EC"/>
</dbReference>
<reference evidence="12" key="1">
    <citation type="journal article" date="2020" name="Stud. Mycol.">
        <title>101 Dothideomycetes genomes: a test case for predicting lifestyles and emergence of pathogens.</title>
        <authorList>
            <person name="Haridas S."/>
            <person name="Albert R."/>
            <person name="Binder M."/>
            <person name="Bloem J."/>
            <person name="Labutti K."/>
            <person name="Salamov A."/>
            <person name="Andreopoulos B."/>
            <person name="Baker S."/>
            <person name="Barry K."/>
            <person name="Bills G."/>
            <person name="Bluhm B."/>
            <person name="Cannon C."/>
            <person name="Castanera R."/>
            <person name="Culley D."/>
            <person name="Daum C."/>
            <person name="Ezra D."/>
            <person name="Gonzalez J."/>
            <person name="Henrissat B."/>
            <person name="Kuo A."/>
            <person name="Liang C."/>
            <person name="Lipzen A."/>
            <person name="Lutzoni F."/>
            <person name="Magnuson J."/>
            <person name="Mondo S."/>
            <person name="Nolan M."/>
            <person name="Ohm R."/>
            <person name="Pangilinan J."/>
            <person name="Park H.-J."/>
            <person name="Ramirez L."/>
            <person name="Alfaro M."/>
            <person name="Sun H."/>
            <person name="Tritt A."/>
            <person name="Yoshinaga Y."/>
            <person name="Zwiers L.-H."/>
            <person name="Turgeon B."/>
            <person name="Goodwin S."/>
            <person name="Spatafora J."/>
            <person name="Crous P."/>
            <person name="Grigoriev I."/>
        </authorList>
    </citation>
    <scope>NUCLEOTIDE SEQUENCE</scope>
    <source>
        <strain evidence="12">CBS 207.26</strain>
    </source>
</reference>
<dbReference type="Pfam" id="PF01301">
    <property type="entry name" value="Glyco_hydro_35"/>
    <property type="match status" value="1"/>
</dbReference>
<evidence type="ECO:0000256" key="8">
    <source>
        <dbReference type="RuleBase" id="RU000675"/>
    </source>
</evidence>
<evidence type="ECO:0000256" key="2">
    <source>
        <dbReference type="ARBA" id="ARBA00009809"/>
    </source>
</evidence>
<evidence type="ECO:0000256" key="4">
    <source>
        <dbReference type="ARBA" id="ARBA00022729"/>
    </source>
</evidence>
<dbReference type="InterPro" id="IPR001944">
    <property type="entry name" value="Glycoside_Hdrlase_35"/>
</dbReference>
<evidence type="ECO:0000256" key="7">
    <source>
        <dbReference type="ARBA" id="ARBA00023295"/>
    </source>
</evidence>
<feature type="chain" id="PRO_5025443907" description="Beta-galactosidase" evidence="10">
    <location>
        <begin position="19"/>
        <end position="1023"/>
    </location>
</feature>
<evidence type="ECO:0000256" key="1">
    <source>
        <dbReference type="ARBA" id="ARBA00001412"/>
    </source>
</evidence>
<dbReference type="InterPro" id="IPR017853">
    <property type="entry name" value="GH"/>
</dbReference>
<proteinExistence type="inferred from homology"/>
<evidence type="ECO:0000259" key="11">
    <source>
        <dbReference type="SMART" id="SM01029"/>
    </source>
</evidence>
<dbReference type="GO" id="GO:0005975">
    <property type="term" value="P:carbohydrate metabolic process"/>
    <property type="evidence" value="ECO:0007669"/>
    <property type="project" value="InterPro"/>
</dbReference>
<dbReference type="Proteomes" id="UP000800200">
    <property type="component" value="Unassembled WGS sequence"/>
</dbReference>
<dbReference type="InterPro" id="IPR031330">
    <property type="entry name" value="Gly_Hdrlase_35_cat"/>
</dbReference>
<dbReference type="Gene3D" id="3.20.20.80">
    <property type="entry name" value="Glycosidases"/>
    <property type="match status" value="1"/>
</dbReference>
<accession>A0A6A6E7I5</accession>
<name>A0A6A6E7I5_9PEZI</name>
<dbReference type="InterPro" id="IPR018954">
    <property type="entry name" value="Betagal_dom2"/>
</dbReference>
<keyword evidence="5 8" id="KW-0378">Hydrolase</keyword>
<evidence type="ECO:0000256" key="6">
    <source>
        <dbReference type="ARBA" id="ARBA00023180"/>
    </source>
</evidence>
<dbReference type="EC" id="3.2.1.23" evidence="3 8"/>
<evidence type="ECO:0000256" key="5">
    <source>
        <dbReference type="ARBA" id="ARBA00022801"/>
    </source>
</evidence>
<dbReference type="InterPro" id="IPR025300">
    <property type="entry name" value="BetaGal_jelly_roll_dom"/>
</dbReference>
<evidence type="ECO:0000256" key="9">
    <source>
        <dbReference type="RuleBase" id="RU003679"/>
    </source>
</evidence>